<evidence type="ECO:0000256" key="1">
    <source>
        <dbReference type="ARBA" id="ARBA00008918"/>
    </source>
</evidence>
<dbReference type="EMBL" id="CP022011">
    <property type="protein sequence ID" value="QDJ15490.1"/>
    <property type="molecule type" value="Genomic_DNA"/>
</dbReference>
<proteinExistence type="inferred from homology"/>
<gene>
    <name evidence="3" type="ORF">CEP48_08690</name>
</gene>
<dbReference type="InterPro" id="IPR023393">
    <property type="entry name" value="START-like_dom_sf"/>
</dbReference>
<dbReference type="PANTHER" id="PTHR12901:SF10">
    <property type="entry name" value="COENZYME Q-BINDING PROTEIN COQ10, MITOCHONDRIAL"/>
    <property type="match status" value="1"/>
</dbReference>
<dbReference type="Proteomes" id="UP000955338">
    <property type="component" value="Chromosome"/>
</dbReference>
<evidence type="ECO:0000256" key="2">
    <source>
        <dbReference type="ARBA" id="ARBA00022649"/>
    </source>
</evidence>
<organism evidence="3 4">
    <name type="scientific">Mergibacter septicus</name>
    <dbReference type="NCBI Taxonomy" id="221402"/>
    <lineage>
        <taxon>Bacteria</taxon>
        <taxon>Pseudomonadati</taxon>
        <taxon>Pseudomonadota</taxon>
        <taxon>Gammaproteobacteria</taxon>
        <taxon>Pasteurellales</taxon>
        <taxon>Pasteurellaceae</taxon>
        <taxon>Mergibacter</taxon>
    </lineage>
</organism>
<dbReference type="InterPro" id="IPR005031">
    <property type="entry name" value="COQ10_START"/>
</dbReference>
<dbReference type="SUPFAM" id="SSF55961">
    <property type="entry name" value="Bet v1-like"/>
    <property type="match status" value="1"/>
</dbReference>
<keyword evidence="2" id="KW-1277">Toxin-antitoxin system</keyword>
<dbReference type="GO" id="GO:0045333">
    <property type="term" value="P:cellular respiration"/>
    <property type="evidence" value="ECO:0007669"/>
    <property type="project" value="InterPro"/>
</dbReference>
<name>A0A8E3MH91_9PAST</name>
<dbReference type="InterPro" id="IPR044996">
    <property type="entry name" value="COQ10-like"/>
</dbReference>
<protein>
    <submittedName>
        <fullName evidence="3">Ubiquinone-binding protein</fullName>
    </submittedName>
</protein>
<evidence type="ECO:0000313" key="4">
    <source>
        <dbReference type="Proteomes" id="UP000955338"/>
    </source>
</evidence>
<accession>A0A8E3MH91</accession>
<dbReference type="CDD" id="cd07813">
    <property type="entry name" value="COQ10p_like"/>
    <property type="match status" value="1"/>
</dbReference>
<comment type="similarity">
    <text evidence="1">Belongs to the ribosome association toxin RatA family.</text>
</comment>
<reference evidence="3" key="1">
    <citation type="submission" date="2017-06" db="EMBL/GenBank/DDBJ databases">
        <title>Genome sequencing of pathogenic and non-pathogenic strains within Bisgaard taxon 40.</title>
        <authorList>
            <person name="Ladner J.T."/>
            <person name="Lovett S.P."/>
            <person name="Koroleva G."/>
            <person name="Lorch J.M."/>
        </authorList>
    </citation>
    <scope>NUCLEOTIDE SEQUENCE</scope>
    <source>
        <strain evidence="3">27576-1-I1</strain>
    </source>
</reference>
<dbReference type="AlphaFoldDB" id="A0A8E3MH91"/>
<dbReference type="Gene3D" id="3.30.530.20">
    <property type="match status" value="1"/>
</dbReference>
<keyword evidence="3" id="KW-0830">Ubiquinone</keyword>
<sequence>MPIINQTALVAYSAEQMYQLVNDYQRYPEFLPGCVASRTIDQGEYSLTAELTISKAGISQSFSTHNTIQPNREIIMKLLEGPFRYLQGRWLFEPFDEQSCQISLYLEFEFSNPLMSMLFSPIFQQLTSQMIEAFKLRAKEVYAL</sequence>
<dbReference type="Pfam" id="PF03364">
    <property type="entry name" value="Polyketide_cyc"/>
    <property type="match status" value="1"/>
</dbReference>
<dbReference type="RefSeq" id="WP_261920007.1">
    <property type="nucleotide sequence ID" value="NZ_CP022011.1"/>
</dbReference>
<dbReference type="PANTHER" id="PTHR12901">
    <property type="entry name" value="SPERM PROTEIN HOMOLOG"/>
    <property type="match status" value="1"/>
</dbReference>
<dbReference type="GO" id="GO:0048039">
    <property type="term" value="F:ubiquinone binding"/>
    <property type="evidence" value="ECO:0007669"/>
    <property type="project" value="InterPro"/>
</dbReference>
<evidence type="ECO:0000313" key="3">
    <source>
        <dbReference type="EMBL" id="QDJ15490.1"/>
    </source>
</evidence>
<keyword evidence="4" id="KW-1185">Reference proteome</keyword>